<dbReference type="AlphaFoldDB" id="D3F0B6"/>
<keyword evidence="2" id="KW-1185">Reference proteome</keyword>
<name>D3F0B6_CONWI</name>
<protein>
    <recommendedName>
        <fullName evidence="3">Winged helix DNA-binding domain-containing protein</fullName>
    </recommendedName>
</protein>
<proteinExistence type="predicted"/>
<dbReference type="PANTHER" id="PTHR38479:SF2">
    <property type="entry name" value="WINGED HELIX DNA-BINDING DOMAIN-CONTAINING PROTEIN"/>
    <property type="match status" value="1"/>
</dbReference>
<evidence type="ECO:0000313" key="2">
    <source>
        <dbReference type="Proteomes" id="UP000008229"/>
    </source>
</evidence>
<dbReference type="InterPro" id="IPR009351">
    <property type="entry name" value="AlkZ-like"/>
</dbReference>
<reference evidence="1 2" key="1">
    <citation type="journal article" date="2010" name="Stand. Genomic Sci.">
        <title>Complete genome sequence of Conexibacter woesei type strain (ID131577).</title>
        <authorList>
            <person name="Pukall R."/>
            <person name="Lapidus A."/>
            <person name="Glavina Del Rio T."/>
            <person name="Copeland A."/>
            <person name="Tice H."/>
            <person name="Cheng J.-F."/>
            <person name="Lucas S."/>
            <person name="Chen F."/>
            <person name="Nolan M."/>
            <person name="Bruce D."/>
            <person name="Goodwin L."/>
            <person name="Pitluck S."/>
            <person name="Mavromatis K."/>
            <person name="Ivanova N."/>
            <person name="Ovchinnikova G."/>
            <person name="Pati A."/>
            <person name="Chen A."/>
            <person name="Palaniappan K."/>
            <person name="Land M."/>
            <person name="Hauser L."/>
            <person name="Chang Y.-J."/>
            <person name="Jeffries C.D."/>
            <person name="Chain P."/>
            <person name="Meincke L."/>
            <person name="Sims D."/>
            <person name="Brettin T."/>
            <person name="Detter J.C."/>
            <person name="Rohde M."/>
            <person name="Goeker M."/>
            <person name="Bristow J."/>
            <person name="Eisen J.A."/>
            <person name="Markowitz V."/>
            <person name="Kyrpides N.C."/>
            <person name="Klenk H.-P."/>
            <person name="Hugenholtz P."/>
        </authorList>
    </citation>
    <scope>NUCLEOTIDE SEQUENCE [LARGE SCALE GENOMIC DNA]</scope>
    <source>
        <strain evidence="2">DSM 14684 / CIP 108061 / JCM 11494 / NBRC 100937 / ID131577</strain>
    </source>
</reference>
<evidence type="ECO:0008006" key="3">
    <source>
        <dbReference type="Google" id="ProtNLM"/>
    </source>
</evidence>
<accession>D3F0B6</accession>
<dbReference type="KEGG" id="cwo:Cwoe_3558"/>
<dbReference type="RefSeq" id="WP_012935027.1">
    <property type="nucleotide sequence ID" value="NC_013739.1"/>
</dbReference>
<dbReference type="PANTHER" id="PTHR38479">
    <property type="entry name" value="LMO0824 PROTEIN"/>
    <property type="match status" value="1"/>
</dbReference>
<gene>
    <name evidence="1" type="ordered locus">Cwoe_3558</name>
</gene>
<dbReference type="STRING" id="469383.Cwoe_3558"/>
<dbReference type="HOGENOM" id="CLU_047003_1_0_11"/>
<dbReference type="OrthoDB" id="9148135at2"/>
<organism evidence="1 2">
    <name type="scientific">Conexibacter woesei (strain DSM 14684 / CCUG 47730 / CIP 108061 / JCM 11494 / NBRC 100937 / ID131577)</name>
    <dbReference type="NCBI Taxonomy" id="469383"/>
    <lineage>
        <taxon>Bacteria</taxon>
        <taxon>Bacillati</taxon>
        <taxon>Actinomycetota</taxon>
        <taxon>Thermoleophilia</taxon>
        <taxon>Solirubrobacterales</taxon>
        <taxon>Conexibacteraceae</taxon>
        <taxon>Conexibacter</taxon>
    </lineage>
</organism>
<dbReference type="eggNOG" id="COG3214">
    <property type="taxonomic scope" value="Bacteria"/>
</dbReference>
<dbReference type="Proteomes" id="UP000008229">
    <property type="component" value="Chromosome"/>
</dbReference>
<sequence>MQVSPAQIVAFRIAAHALAARDATPLGALASWSVQDSPAGAAALALAARSATAEPGWLDAALHDDRSAVALYNPRTATAIVAADDVATFAAGLLPPDEEALRLVLGGALPPAGEGPQPDEAVRIALPAFEQALDGRQLSRDDLHAELRERLPEELLPWCEGCQSHHARRGLLVAAGLHGRLCIAGRAGRQPLFARTDQWIGEQATPPAAARDRHAAAAEVVRRHLRGSGPSTPALFAGWAGIAPQQAQRAWALVETELAEVAIERPDGGAGRAWLLAGDAPALAAAEPARGTILLAAGDPLLLARDRELLLPDAATRKRAWPAINPPGLLLHDGATVALWRGRKRGRVLAVELEPLGRPLSKRALTAVERAAKRLAPHRGCTSATVQLAA</sequence>
<reference evidence="2" key="2">
    <citation type="submission" date="2010-01" db="EMBL/GenBank/DDBJ databases">
        <title>The complete genome of Conexibacter woesei DSM 14684.</title>
        <authorList>
            <consortium name="US DOE Joint Genome Institute (JGI-PGF)"/>
            <person name="Lucas S."/>
            <person name="Copeland A."/>
            <person name="Lapidus A."/>
            <person name="Glavina del Rio T."/>
            <person name="Dalin E."/>
            <person name="Tice H."/>
            <person name="Bruce D."/>
            <person name="Goodwin L."/>
            <person name="Pitluck S."/>
            <person name="Kyrpides N."/>
            <person name="Mavromatis K."/>
            <person name="Ivanova N."/>
            <person name="Mikhailova N."/>
            <person name="Chertkov O."/>
            <person name="Brettin T."/>
            <person name="Detter J.C."/>
            <person name="Han C."/>
            <person name="Larimer F."/>
            <person name="Land M."/>
            <person name="Hauser L."/>
            <person name="Markowitz V."/>
            <person name="Cheng J.-F."/>
            <person name="Hugenholtz P."/>
            <person name="Woyke T."/>
            <person name="Wu D."/>
            <person name="Pukall R."/>
            <person name="Steenblock K."/>
            <person name="Schneider S."/>
            <person name="Klenk H.-P."/>
            <person name="Eisen J.A."/>
        </authorList>
    </citation>
    <scope>NUCLEOTIDE SEQUENCE [LARGE SCALE GENOMIC DNA]</scope>
    <source>
        <strain evidence="2">DSM 14684 / CIP 108061 / JCM 11494 / NBRC 100937 / ID131577</strain>
    </source>
</reference>
<dbReference type="Pfam" id="PF06224">
    <property type="entry name" value="AlkZ-like"/>
    <property type="match status" value="1"/>
</dbReference>
<evidence type="ECO:0000313" key="1">
    <source>
        <dbReference type="EMBL" id="ADB51976.1"/>
    </source>
</evidence>
<dbReference type="EMBL" id="CP001854">
    <property type="protein sequence ID" value="ADB51976.1"/>
    <property type="molecule type" value="Genomic_DNA"/>
</dbReference>